<reference evidence="1 2" key="1">
    <citation type="submission" date="2024-07" db="EMBL/GenBank/DDBJ databases">
        <title>Section-level genome sequencing and comparative genomics of Aspergillus sections Usti and Cavernicolus.</title>
        <authorList>
            <consortium name="Lawrence Berkeley National Laboratory"/>
            <person name="Nybo J.L."/>
            <person name="Vesth T.C."/>
            <person name="Theobald S."/>
            <person name="Frisvad J.C."/>
            <person name="Larsen T.O."/>
            <person name="Kjaerboelling I."/>
            <person name="Rothschild-Mancinelli K."/>
            <person name="Lyhne E.K."/>
            <person name="Kogle M.E."/>
            <person name="Barry K."/>
            <person name="Clum A."/>
            <person name="Na H."/>
            <person name="Ledsgaard L."/>
            <person name="Lin J."/>
            <person name="Lipzen A."/>
            <person name="Kuo A."/>
            <person name="Riley R."/>
            <person name="Mondo S."/>
            <person name="Labutti K."/>
            <person name="Haridas S."/>
            <person name="Pangalinan J."/>
            <person name="Salamov A.A."/>
            <person name="Simmons B.A."/>
            <person name="Magnuson J.K."/>
            <person name="Chen J."/>
            <person name="Drula E."/>
            <person name="Henrissat B."/>
            <person name="Wiebenga A."/>
            <person name="Lubbers R.J."/>
            <person name="Gomes A.C."/>
            <person name="Makela M.R."/>
            <person name="Stajich J."/>
            <person name="Grigoriev I.V."/>
            <person name="Mortensen U.H."/>
            <person name="De Vries R.P."/>
            <person name="Baker S.E."/>
            <person name="Andersen M.R."/>
        </authorList>
    </citation>
    <scope>NUCLEOTIDE SEQUENCE [LARGE SCALE GENOMIC DNA]</scope>
    <source>
        <strain evidence="1 2">CBS 209.92</strain>
    </source>
</reference>
<evidence type="ECO:0000313" key="1">
    <source>
        <dbReference type="EMBL" id="KAL2782793.1"/>
    </source>
</evidence>
<dbReference type="Proteomes" id="UP001610563">
    <property type="component" value="Unassembled WGS sequence"/>
</dbReference>
<keyword evidence="2" id="KW-1185">Reference proteome</keyword>
<name>A0ABR4FHS0_9EURO</name>
<dbReference type="InterPro" id="IPR052761">
    <property type="entry name" value="Fungal_Detox/Toxin_TFs"/>
</dbReference>
<dbReference type="EMBL" id="JBFTWV010000319">
    <property type="protein sequence ID" value="KAL2782793.1"/>
    <property type="molecule type" value="Genomic_DNA"/>
</dbReference>
<sequence>MGTVAEERNAELRKFSEARITRSALLISEIVHDLHRYGDIPCLSELAVPVLAPAIEAHLANRGSICPSKRSQSQYHLQSCIQVLQQLQEMHPSADASYRRLQDSLGQDALGLFSIPSQPSPIAVQVEGGELQTRNGHPCGLQSHDPSSQGADAVSLAFSKPAAAAAYILDRATTTDWEKKLIASLADATGTRATVTYSPETNDVWSRPISGARLRGSTSHLPCSNLDFTMNSVPPDYRVYPPSTSPLDYSVDGGPQSWTWEVWCQRLGTMMCDSEAQLRSILDPVLPLETGVTTTSQDM</sequence>
<dbReference type="PANTHER" id="PTHR47425">
    <property type="entry name" value="FARB-RELATED"/>
    <property type="match status" value="1"/>
</dbReference>
<accession>A0ABR4FHS0</accession>
<gene>
    <name evidence="1" type="ORF">BJX66DRAFT_319823</name>
</gene>
<dbReference type="PANTHER" id="PTHR47425:SF2">
    <property type="entry name" value="FARB-RELATED"/>
    <property type="match status" value="1"/>
</dbReference>
<proteinExistence type="predicted"/>
<organism evidence="1 2">
    <name type="scientific">Aspergillus keveii</name>
    <dbReference type="NCBI Taxonomy" id="714993"/>
    <lineage>
        <taxon>Eukaryota</taxon>
        <taxon>Fungi</taxon>
        <taxon>Dikarya</taxon>
        <taxon>Ascomycota</taxon>
        <taxon>Pezizomycotina</taxon>
        <taxon>Eurotiomycetes</taxon>
        <taxon>Eurotiomycetidae</taxon>
        <taxon>Eurotiales</taxon>
        <taxon>Aspergillaceae</taxon>
        <taxon>Aspergillus</taxon>
        <taxon>Aspergillus subgen. Nidulantes</taxon>
    </lineage>
</organism>
<comment type="caution">
    <text evidence="1">The sequence shown here is derived from an EMBL/GenBank/DDBJ whole genome shotgun (WGS) entry which is preliminary data.</text>
</comment>
<evidence type="ECO:0000313" key="2">
    <source>
        <dbReference type="Proteomes" id="UP001610563"/>
    </source>
</evidence>
<protein>
    <submittedName>
        <fullName evidence="1">Uncharacterized protein</fullName>
    </submittedName>
</protein>